<dbReference type="KEGG" id="tet:TTHERM_00622780"/>
<evidence type="ECO:0000256" key="1">
    <source>
        <dbReference type="SAM" id="Coils"/>
    </source>
</evidence>
<dbReference type="RefSeq" id="XP_001022503.1">
    <property type="nucleotide sequence ID" value="XM_001022503.1"/>
</dbReference>
<accession>Q241A6</accession>
<sequence>MELLLADKLGYPKGFNGFEWSSLPGDGIKKSQMPSYLVEDLPNTDGFSIRQKFKEVSFAEAPKIEFFKPFIKSNYEIFRKDQQKKQKIKQLRQMKKDEKYMKNFIKREELKQYSVDLQQSVNQDTCYMSQNQQSENVLDKFISLTPTIQAKPNNSILSMIKGKIIQERKEKKEKEKKKQQLIDDLHYYKIFADKYSRLTIECVDNIYKLIGDNQGSQATDSDQKIDDLRDSQIIRDNLQRSEQNLKTLQERGSCLSQMQQQQQKNQLEDIIESKEQQHKVSIDNSHNLSKVNVAKDIIVSRTSQIPYSQNSNKSNYFLEVEINENKMRDNGNLRSRNSTLSQMAQNQEVKTYSSTMYGNSNQQQKRVSLINQLQNQQNKLDDSLKNFFKGDGILYKTFQRNKSQSKSHKNNSSFLQSTANTNLNFTNKTPSSKQNQLSTSNNNVNKNTRSVSSEIQINSNISKTPKQFSKTQNNFNNRFLTPQKVKQIDKQSYTNTKTNQYSHVAHSINYENSYETKQLNKNYQFLNQNSLYNTTNYKKDYNQSKTPKEQSSFLSTKNRYLTPDKKSIIDQSITSNYQDINIRKSINYDFEDQQSCYMTLKQNPNKQMKNNYINPSKNIGNTQDKNQESPTFTNYTHHSENKNSLILNNIRSKRESQIQNDKNNMSYIDPQFQEKSDVHHRSVMYAMKTLKKKFGLNKEKVQNKSSKLD</sequence>
<dbReference type="AlphaFoldDB" id="Q241A6"/>
<evidence type="ECO:0000256" key="2">
    <source>
        <dbReference type="SAM" id="MobiDB-lite"/>
    </source>
</evidence>
<evidence type="ECO:0000313" key="3">
    <source>
        <dbReference type="EMBL" id="EAS02258.1"/>
    </source>
</evidence>
<gene>
    <name evidence="3" type="ORF">TTHERM_00622780</name>
</gene>
<dbReference type="Proteomes" id="UP000009168">
    <property type="component" value="Unassembled WGS sequence"/>
</dbReference>
<dbReference type="InParanoid" id="Q241A6"/>
<organism evidence="3 4">
    <name type="scientific">Tetrahymena thermophila (strain SB210)</name>
    <dbReference type="NCBI Taxonomy" id="312017"/>
    <lineage>
        <taxon>Eukaryota</taxon>
        <taxon>Sar</taxon>
        <taxon>Alveolata</taxon>
        <taxon>Ciliophora</taxon>
        <taxon>Intramacronucleata</taxon>
        <taxon>Oligohymenophorea</taxon>
        <taxon>Hymenostomatida</taxon>
        <taxon>Tetrahymenina</taxon>
        <taxon>Tetrahymenidae</taxon>
        <taxon>Tetrahymena</taxon>
    </lineage>
</organism>
<feature type="coiled-coil region" evidence="1">
    <location>
        <begin position="231"/>
        <end position="277"/>
    </location>
</feature>
<evidence type="ECO:0000313" key="4">
    <source>
        <dbReference type="Proteomes" id="UP000009168"/>
    </source>
</evidence>
<keyword evidence="1" id="KW-0175">Coiled coil</keyword>
<protein>
    <submittedName>
        <fullName evidence="3">Uncharacterized protein</fullName>
    </submittedName>
</protein>
<keyword evidence="4" id="KW-1185">Reference proteome</keyword>
<dbReference type="GeneID" id="7822903"/>
<feature type="region of interest" description="Disordered" evidence="2">
    <location>
        <begin position="422"/>
        <end position="453"/>
    </location>
</feature>
<dbReference type="EMBL" id="GG662540">
    <property type="protein sequence ID" value="EAS02258.1"/>
    <property type="molecule type" value="Genomic_DNA"/>
</dbReference>
<dbReference type="HOGENOM" id="CLU_389599_0_0_1"/>
<proteinExistence type="predicted"/>
<reference evidence="4" key="1">
    <citation type="journal article" date="2006" name="PLoS Biol.">
        <title>Macronuclear genome sequence of the ciliate Tetrahymena thermophila, a model eukaryote.</title>
        <authorList>
            <person name="Eisen J.A."/>
            <person name="Coyne R.S."/>
            <person name="Wu M."/>
            <person name="Wu D."/>
            <person name="Thiagarajan M."/>
            <person name="Wortman J.R."/>
            <person name="Badger J.H."/>
            <person name="Ren Q."/>
            <person name="Amedeo P."/>
            <person name="Jones K.M."/>
            <person name="Tallon L.J."/>
            <person name="Delcher A.L."/>
            <person name="Salzberg S.L."/>
            <person name="Silva J.C."/>
            <person name="Haas B.J."/>
            <person name="Majoros W.H."/>
            <person name="Farzad M."/>
            <person name="Carlton J.M."/>
            <person name="Smith R.K. Jr."/>
            <person name="Garg J."/>
            <person name="Pearlman R.E."/>
            <person name="Karrer K.M."/>
            <person name="Sun L."/>
            <person name="Manning G."/>
            <person name="Elde N.C."/>
            <person name="Turkewitz A.P."/>
            <person name="Asai D.J."/>
            <person name="Wilkes D.E."/>
            <person name="Wang Y."/>
            <person name="Cai H."/>
            <person name="Collins K."/>
            <person name="Stewart B.A."/>
            <person name="Lee S.R."/>
            <person name="Wilamowska K."/>
            <person name="Weinberg Z."/>
            <person name="Ruzzo W.L."/>
            <person name="Wloga D."/>
            <person name="Gaertig J."/>
            <person name="Frankel J."/>
            <person name="Tsao C.-C."/>
            <person name="Gorovsky M.A."/>
            <person name="Keeling P.J."/>
            <person name="Waller R.F."/>
            <person name="Patron N.J."/>
            <person name="Cherry J.M."/>
            <person name="Stover N.A."/>
            <person name="Krieger C.J."/>
            <person name="del Toro C."/>
            <person name="Ryder H.F."/>
            <person name="Williamson S.C."/>
            <person name="Barbeau R.A."/>
            <person name="Hamilton E.P."/>
            <person name="Orias E."/>
        </authorList>
    </citation>
    <scope>NUCLEOTIDE SEQUENCE [LARGE SCALE GENOMIC DNA]</scope>
    <source>
        <strain evidence="4">SB210</strain>
    </source>
</reference>
<feature type="coiled-coil region" evidence="1">
    <location>
        <begin position="359"/>
        <end position="386"/>
    </location>
</feature>
<name>Q241A6_TETTS</name>